<reference evidence="1 2" key="1">
    <citation type="submission" date="2021-06" db="EMBL/GenBank/DDBJ databases">
        <authorList>
            <person name="Palmer J.M."/>
        </authorList>
    </citation>
    <scope>NUCLEOTIDE SEQUENCE [LARGE SCALE GENOMIC DNA]</scope>
    <source>
        <strain evidence="2">if_2019</strain>
        <tissue evidence="1">Muscle</tissue>
    </source>
</reference>
<evidence type="ECO:0000313" key="2">
    <source>
        <dbReference type="Proteomes" id="UP001482620"/>
    </source>
</evidence>
<evidence type="ECO:0000313" key="1">
    <source>
        <dbReference type="EMBL" id="MEQ2224569.1"/>
    </source>
</evidence>
<comment type="caution">
    <text evidence="1">The sequence shown here is derived from an EMBL/GenBank/DDBJ whole genome shotgun (WGS) entry which is preliminary data.</text>
</comment>
<accession>A0ABV0SVL4</accession>
<protein>
    <submittedName>
        <fullName evidence="1">Uncharacterized protein</fullName>
    </submittedName>
</protein>
<name>A0ABV0SVL4_9TELE</name>
<sequence length="79" mass="8466">MSGGTTEEAAAQCRGMRAECDEGGPVRHAAERLLKVSERNQTHIKSIPEGEGKQAQVEDSVTHALLTEIISLPSPLPPF</sequence>
<organism evidence="1 2">
    <name type="scientific">Ilyodon furcidens</name>
    <name type="common">goldbreast splitfin</name>
    <dbReference type="NCBI Taxonomy" id="33524"/>
    <lineage>
        <taxon>Eukaryota</taxon>
        <taxon>Metazoa</taxon>
        <taxon>Chordata</taxon>
        <taxon>Craniata</taxon>
        <taxon>Vertebrata</taxon>
        <taxon>Euteleostomi</taxon>
        <taxon>Actinopterygii</taxon>
        <taxon>Neopterygii</taxon>
        <taxon>Teleostei</taxon>
        <taxon>Neoteleostei</taxon>
        <taxon>Acanthomorphata</taxon>
        <taxon>Ovalentaria</taxon>
        <taxon>Atherinomorphae</taxon>
        <taxon>Cyprinodontiformes</taxon>
        <taxon>Goodeidae</taxon>
        <taxon>Ilyodon</taxon>
    </lineage>
</organism>
<dbReference type="Proteomes" id="UP001482620">
    <property type="component" value="Unassembled WGS sequence"/>
</dbReference>
<keyword evidence="2" id="KW-1185">Reference proteome</keyword>
<proteinExistence type="predicted"/>
<dbReference type="EMBL" id="JAHRIQ010012194">
    <property type="protein sequence ID" value="MEQ2224569.1"/>
    <property type="molecule type" value="Genomic_DNA"/>
</dbReference>
<gene>
    <name evidence="1" type="ORF">ILYODFUR_008884</name>
</gene>